<comment type="caution">
    <text evidence="1">The sequence shown here is derived from an EMBL/GenBank/DDBJ whole genome shotgun (WGS) entry which is preliminary data.</text>
</comment>
<evidence type="ECO:0000313" key="2">
    <source>
        <dbReference type="Proteomes" id="UP000887013"/>
    </source>
</evidence>
<dbReference type="EMBL" id="BMAW01087824">
    <property type="protein sequence ID" value="GFS31788.1"/>
    <property type="molecule type" value="Genomic_DNA"/>
</dbReference>
<accession>A0A8X6M954</accession>
<reference evidence="1" key="1">
    <citation type="submission" date="2020-08" db="EMBL/GenBank/DDBJ databases">
        <title>Multicomponent nature underlies the extraordinary mechanical properties of spider dragline silk.</title>
        <authorList>
            <person name="Kono N."/>
            <person name="Nakamura H."/>
            <person name="Mori M."/>
            <person name="Yoshida Y."/>
            <person name="Ohtoshi R."/>
            <person name="Malay A.D."/>
            <person name="Moran D.A.P."/>
            <person name="Tomita M."/>
            <person name="Numata K."/>
            <person name="Arakawa K."/>
        </authorList>
    </citation>
    <scope>NUCLEOTIDE SEQUENCE</scope>
</reference>
<keyword evidence="2" id="KW-1185">Reference proteome</keyword>
<sequence length="95" mass="11578">MMNSDACQTIEELSLMIGCLWFTVQDHFSRFEKLYMQRIWVSRNWRRRHSLNCVTSMRLFCFGMKPNVTGDKKWILYNNPARRNKGFLLKKHLFR</sequence>
<organism evidence="1 2">
    <name type="scientific">Nephila pilipes</name>
    <name type="common">Giant wood spider</name>
    <name type="synonym">Nephila maculata</name>
    <dbReference type="NCBI Taxonomy" id="299642"/>
    <lineage>
        <taxon>Eukaryota</taxon>
        <taxon>Metazoa</taxon>
        <taxon>Ecdysozoa</taxon>
        <taxon>Arthropoda</taxon>
        <taxon>Chelicerata</taxon>
        <taxon>Arachnida</taxon>
        <taxon>Araneae</taxon>
        <taxon>Araneomorphae</taxon>
        <taxon>Entelegynae</taxon>
        <taxon>Araneoidea</taxon>
        <taxon>Nephilidae</taxon>
        <taxon>Nephila</taxon>
    </lineage>
</organism>
<proteinExistence type="predicted"/>
<dbReference type="OrthoDB" id="10046483at2759"/>
<evidence type="ECO:0000313" key="1">
    <source>
        <dbReference type="EMBL" id="GFS31788.1"/>
    </source>
</evidence>
<dbReference type="Proteomes" id="UP000887013">
    <property type="component" value="Unassembled WGS sequence"/>
</dbReference>
<gene>
    <name evidence="1" type="ORF">NPIL_410671</name>
</gene>
<protein>
    <submittedName>
        <fullName evidence="1">Uncharacterized protein</fullName>
    </submittedName>
</protein>
<dbReference type="AlphaFoldDB" id="A0A8X6M954"/>
<name>A0A8X6M954_NEPPI</name>